<evidence type="ECO:0000313" key="1">
    <source>
        <dbReference type="EMBL" id="CVK18531.1"/>
    </source>
</evidence>
<keyword evidence="2" id="KW-1185">Reference proteome</keyword>
<reference evidence="1 2" key="1">
    <citation type="submission" date="2016-01" db="EMBL/GenBank/DDBJ databases">
        <authorList>
            <person name="Brown R."/>
        </authorList>
    </citation>
    <scope>NUCLEOTIDE SEQUENCE [LARGE SCALE GENOMIC DNA]</scope>
    <source>
        <strain evidence="1">Sporomusa sphaeroides DSM 2875</strain>
    </source>
</reference>
<dbReference type="Proteomes" id="UP000245702">
    <property type="component" value="Unassembled WGS sequence"/>
</dbReference>
<comment type="caution">
    <text evidence="1">The sequence shown here is derived from an EMBL/GenBank/DDBJ whole genome shotgun (WGS) entry which is preliminary data.</text>
</comment>
<protein>
    <submittedName>
        <fullName evidence="1">Uncharacterized protein</fullName>
    </submittedName>
</protein>
<organism evidence="1 2">
    <name type="scientific">Sporomusa sphaeroides DSM 2875</name>
    <dbReference type="NCBI Taxonomy" id="1337886"/>
    <lineage>
        <taxon>Bacteria</taxon>
        <taxon>Bacillati</taxon>
        <taxon>Bacillota</taxon>
        <taxon>Negativicutes</taxon>
        <taxon>Selenomonadales</taxon>
        <taxon>Sporomusaceae</taxon>
        <taxon>Sporomusa</taxon>
    </lineage>
</organism>
<accession>A0ABM9W0B3</accession>
<evidence type="ECO:0000313" key="2">
    <source>
        <dbReference type="Proteomes" id="UP000245702"/>
    </source>
</evidence>
<name>A0ABM9W0B3_9FIRM</name>
<proteinExistence type="predicted"/>
<sequence>MDSVVQKLTAECTILYNMTKFAGPLSFTNVDTISFADVGTIFAIKYNRRKTSK</sequence>
<gene>
    <name evidence="1" type="ORF">SSPH_01175</name>
</gene>
<dbReference type="EMBL" id="FCOW01000004">
    <property type="protein sequence ID" value="CVK18531.1"/>
    <property type="molecule type" value="Genomic_DNA"/>
</dbReference>